<name>A0A922HUI9_DERFA</name>
<reference evidence="1" key="1">
    <citation type="submission" date="2013-05" db="EMBL/GenBank/DDBJ databases">
        <authorList>
            <person name="Yim A.K.Y."/>
            <person name="Chan T.F."/>
            <person name="Ji K.M."/>
            <person name="Liu X.Y."/>
            <person name="Zhou J.W."/>
            <person name="Li R.Q."/>
            <person name="Yang K.Y."/>
            <person name="Li J."/>
            <person name="Li M."/>
            <person name="Law P.T.W."/>
            <person name="Wu Y.L."/>
            <person name="Cai Z.L."/>
            <person name="Qin H."/>
            <person name="Bao Y."/>
            <person name="Leung R.K.K."/>
            <person name="Ng P.K.S."/>
            <person name="Zou J."/>
            <person name="Zhong X.J."/>
            <person name="Ran P.X."/>
            <person name="Zhong N.S."/>
            <person name="Liu Z.G."/>
            <person name="Tsui S.K.W."/>
        </authorList>
    </citation>
    <scope>NUCLEOTIDE SEQUENCE</scope>
    <source>
        <strain evidence="1">Derf</strain>
        <tissue evidence="1">Whole organism</tissue>
    </source>
</reference>
<accession>A0A922HUI9</accession>
<organism evidence="1 2">
    <name type="scientific">Dermatophagoides farinae</name>
    <name type="common">American house dust mite</name>
    <dbReference type="NCBI Taxonomy" id="6954"/>
    <lineage>
        <taxon>Eukaryota</taxon>
        <taxon>Metazoa</taxon>
        <taxon>Ecdysozoa</taxon>
        <taxon>Arthropoda</taxon>
        <taxon>Chelicerata</taxon>
        <taxon>Arachnida</taxon>
        <taxon>Acari</taxon>
        <taxon>Acariformes</taxon>
        <taxon>Sarcoptiformes</taxon>
        <taxon>Astigmata</taxon>
        <taxon>Psoroptidia</taxon>
        <taxon>Analgoidea</taxon>
        <taxon>Pyroglyphidae</taxon>
        <taxon>Dermatophagoidinae</taxon>
        <taxon>Dermatophagoides</taxon>
    </lineage>
</organism>
<evidence type="ECO:0000313" key="2">
    <source>
        <dbReference type="Proteomes" id="UP000790347"/>
    </source>
</evidence>
<feature type="non-terminal residue" evidence="1">
    <location>
        <position position="1"/>
    </location>
</feature>
<keyword evidence="2" id="KW-1185">Reference proteome</keyword>
<dbReference type="Proteomes" id="UP000790347">
    <property type="component" value="Unassembled WGS sequence"/>
</dbReference>
<protein>
    <submittedName>
        <fullName evidence="1">Uncharacterized protein</fullName>
    </submittedName>
</protein>
<reference evidence="1" key="2">
    <citation type="journal article" date="2022" name="Res Sq">
        <title>Comparative Genomics Reveals Insights into the Divergent Evolution of Astigmatic Mites and Household Pest Adaptations.</title>
        <authorList>
            <person name="Xiong Q."/>
            <person name="Wan A.T.-Y."/>
            <person name="Liu X.-Y."/>
            <person name="Fung C.S.-H."/>
            <person name="Xiao X."/>
            <person name="Malainual N."/>
            <person name="Hou J."/>
            <person name="Wang L."/>
            <person name="Wang M."/>
            <person name="Yang K."/>
            <person name="Cui Y."/>
            <person name="Leung E."/>
            <person name="Nong W."/>
            <person name="Shin S.-K."/>
            <person name="Au S."/>
            <person name="Jeong K.Y."/>
            <person name="Chew F.T."/>
            <person name="Hui J."/>
            <person name="Leung T.F."/>
            <person name="Tungtrongchitr A."/>
            <person name="Zhong N."/>
            <person name="Liu Z."/>
            <person name="Tsui S."/>
        </authorList>
    </citation>
    <scope>NUCLEOTIDE SEQUENCE</scope>
    <source>
        <strain evidence="1">Derf</strain>
        <tissue evidence="1">Whole organism</tissue>
    </source>
</reference>
<proteinExistence type="predicted"/>
<dbReference type="EMBL" id="ASGP02000005">
    <property type="protein sequence ID" value="KAH9506704.1"/>
    <property type="molecule type" value="Genomic_DNA"/>
</dbReference>
<gene>
    <name evidence="1" type="ORF">DERF_011422</name>
</gene>
<comment type="caution">
    <text evidence="1">The sequence shown here is derived from an EMBL/GenBank/DDBJ whole genome shotgun (WGS) entry which is preliminary data.</text>
</comment>
<sequence>TWIDREIYNIYDRIYCSKKTDIDFPQSVRVALATFNVYINLNVRFFCIDVNNIDIDTMNISVIGSRYIFMSSIDWPNQSNNKKKKCN</sequence>
<evidence type="ECO:0000313" key="1">
    <source>
        <dbReference type="EMBL" id="KAH9506704.1"/>
    </source>
</evidence>
<dbReference type="AlphaFoldDB" id="A0A922HUI9"/>